<evidence type="ECO:0000313" key="2">
    <source>
        <dbReference type="EMBL" id="AFN88319.1"/>
    </source>
</evidence>
<dbReference type="InterPro" id="IPR003593">
    <property type="entry name" value="AAA+_ATPase"/>
</dbReference>
<geneLocation type="plasmid" evidence="2">
    <name>Plm</name>
</geneLocation>
<dbReference type="SUPFAM" id="SSF52540">
    <property type="entry name" value="P-loop containing nucleoside triphosphate hydrolases"/>
    <property type="match status" value="1"/>
</dbReference>
<dbReference type="SMART" id="SM00382">
    <property type="entry name" value="AAA"/>
    <property type="match status" value="1"/>
</dbReference>
<evidence type="ECO:0000259" key="1">
    <source>
        <dbReference type="SMART" id="SM00382"/>
    </source>
</evidence>
<dbReference type="AlphaFoldDB" id="I7APV5"/>
<name>I7APV5_ECOLX</name>
<dbReference type="InterPro" id="IPR027417">
    <property type="entry name" value="P-loop_NTPase"/>
</dbReference>
<keyword evidence="2" id="KW-0614">Plasmid</keyword>
<dbReference type="GO" id="GO:0005524">
    <property type="term" value="F:ATP binding"/>
    <property type="evidence" value="ECO:0007669"/>
    <property type="project" value="InterPro"/>
</dbReference>
<gene>
    <name evidence="2" type="ORF">EC25_Plm00009</name>
</gene>
<organism evidence="2">
    <name type="scientific">Escherichia coli</name>
    <dbReference type="NCBI Taxonomy" id="562"/>
    <lineage>
        <taxon>Bacteria</taxon>
        <taxon>Pseudomonadati</taxon>
        <taxon>Pseudomonadota</taxon>
        <taxon>Gammaproteobacteria</taxon>
        <taxon>Enterobacterales</taxon>
        <taxon>Enterobacteriaceae</taxon>
        <taxon>Escherichia</taxon>
    </lineage>
</organism>
<dbReference type="PANTHER" id="PTHR43581">
    <property type="entry name" value="ATP/GTP PHOSPHATASE"/>
    <property type="match status" value="1"/>
</dbReference>
<dbReference type="PANTHER" id="PTHR43581:SF4">
    <property type="entry name" value="ATP_GTP PHOSPHATASE"/>
    <property type="match status" value="1"/>
</dbReference>
<sequence>MQNRILKGFDISPVHSYMFLNYMVNSPNIMLGFKNGRKKEKTITGQVLNSIKINKLKCINGLNEIIFKPHALTAILGPNGSGKSTILHAIASIYMPEKGFPGEDHRLMHFFPRSPHAEWNGSDFIVNLTYRKDGVMIENELKNYGKADVRGSRWIQIYARRPLREVYYLGIDKCVPIIESEKKNNIQYETSSVSNDLITNILHYASYILNKPYTSFNQHQQPNGKILIGVESEGLAYSSLSMSAGEQKIFLILETILKADKNALILIDELDLLLHDEALKKLIDVISTHAEDKNKQIIFTTHREMVTTLSDKINIRHVVNIQGRSYSFEETKPDAINRLTGKSTTPIEIYVEDDLAVAIINKICSSLKASRYVKIFKFGAASNAFTLLASTLIRGDNLSDKLYILDGDKYSTENEKKAALDKVFTGTESRTYELKAAAEGKIKQFNLPNGVKPEQYIHYLITNVPLDGLGGEYLEIIEAARDIRVELDAHNYISNILTKLGIDRPSGLTRVMDLASRHPEWHQYVSEVTDWLQPVVSDLMERLPENDTVDIT</sequence>
<protein>
    <recommendedName>
        <fullName evidence="1">AAA+ ATPase domain-containing protein</fullName>
    </recommendedName>
</protein>
<dbReference type="Pfam" id="PF13476">
    <property type="entry name" value="AAA_23"/>
    <property type="match status" value="1"/>
</dbReference>
<proteinExistence type="predicted"/>
<feature type="domain" description="AAA+ ATPase" evidence="1">
    <location>
        <begin position="69"/>
        <end position="319"/>
    </location>
</feature>
<dbReference type="EMBL" id="JQ901381">
    <property type="protein sequence ID" value="AFN88319.1"/>
    <property type="molecule type" value="Genomic_DNA"/>
</dbReference>
<reference evidence="2" key="1">
    <citation type="journal article" date="2012" name="Appl. Environ. Microbiol.">
        <title>Characterization of a novel microcin that kills enterohemorrhagic E. coli O157:H7 and O26.</title>
        <authorList>
            <person name="Eberhart L."/>
            <person name="Deringer J.R."/>
            <person name="Brayton K.A."/>
            <person name="Sawant A."/>
            <person name="Besser T.E."/>
            <person name="Call D.R."/>
        </authorList>
    </citation>
    <scope>NUCLEOTIDE SEQUENCE</scope>
    <source>
        <strain evidence="2">EC25</strain>
        <plasmid evidence="2">Plm</plasmid>
    </source>
</reference>
<dbReference type="InterPro" id="IPR051396">
    <property type="entry name" value="Bact_Antivir_Def_Nuclease"/>
</dbReference>
<dbReference type="GO" id="GO:0016887">
    <property type="term" value="F:ATP hydrolysis activity"/>
    <property type="evidence" value="ECO:0007669"/>
    <property type="project" value="InterPro"/>
</dbReference>
<accession>I7APV5</accession>
<dbReference type="InterPro" id="IPR038729">
    <property type="entry name" value="Rad50/SbcC_AAA"/>
</dbReference>
<dbReference type="Gene3D" id="3.40.50.300">
    <property type="entry name" value="P-loop containing nucleotide triphosphate hydrolases"/>
    <property type="match status" value="2"/>
</dbReference>